<reference evidence="3 4" key="1">
    <citation type="submission" date="2017-09" db="EMBL/GenBank/DDBJ databases">
        <title>Depth-based differentiation of microbial function through sediment-hosted aquifers and enrichment of novel symbionts in the deep terrestrial subsurface.</title>
        <authorList>
            <person name="Probst A.J."/>
            <person name="Ladd B."/>
            <person name="Jarett J.K."/>
            <person name="Geller-Mcgrath D.E."/>
            <person name="Sieber C.M."/>
            <person name="Emerson J.B."/>
            <person name="Anantharaman K."/>
            <person name="Thomas B.C."/>
            <person name="Malmstrom R."/>
            <person name="Stieglmeier M."/>
            <person name="Klingl A."/>
            <person name="Woyke T."/>
            <person name="Ryan C.M."/>
            <person name="Banfield J.F."/>
        </authorList>
    </citation>
    <scope>NUCLEOTIDE SEQUENCE [LARGE SCALE GENOMIC DNA]</scope>
    <source>
        <strain evidence="3">CG10_big_fil_rev_8_21_14_0_10_45_14</strain>
    </source>
</reference>
<dbReference type="EMBL" id="PCYL01000046">
    <property type="protein sequence ID" value="PIR46323.1"/>
    <property type="molecule type" value="Genomic_DNA"/>
</dbReference>
<accession>A0A2H0RIK3</accession>
<dbReference type="InterPro" id="IPR001623">
    <property type="entry name" value="DnaJ_domain"/>
</dbReference>
<dbReference type="SUPFAM" id="SSF46565">
    <property type="entry name" value="Chaperone J-domain"/>
    <property type="match status" value="1"/>
</dbReference>
<name>A0A2H0RIK3_9BACT</name>
<organism evidence="3 4">
    <name type="scientific">Candidatus Vogelbacteria bacterium CG10_big_fil_rev_8_21_14_0_10_45_14</name>
    <dbReference type="NCBI Taxonomy" id="1975042"/>
    <lineage>
        <taxon>Bacteria</taxon>
        <taxon>Candidatus Vogeliibacteriota</taxon>
    </lineage>
</organism>
<evidence type="ECO:0000313" key="3">
    <source>
        <dbReference type="EMBL" id="PIR46323.1"/>
    </source>
</evidence>
<proteinExistence type="predicted"/>
<sequence>MPRRIDKRKTSLEESPIVQELRLSIRKRERELERGIAQADALKQELVCVEREYGERIAPLVYLAHNLDERIFSLKKVRDMVMKGKTVAEAKRIVKERERERDERERERMRSGGREDNAQRENEDNFFRGGEGKNAEKGDTSHSISKKTAPSTELKKLWRKLAYRFHPDLTQDDLDKTKREAVMKQVNDAYQRADIFAMREILTQDAKSEMLADSSCMSERDLREALLDIEESLRRITQKLIAFRKSPWFALSKDMQKAKREKYDYFAYLTMSQEGEVRAREKLIARIERELLRLAQSTRLTRKIA</sequence>
<feature type="compositionally biased region" description="Basic and acidic residues" evidence="2">
    <location>
        <begin position="96"/>
        <end position="140"/>
    </location>
</feature>
<dbReference type="AlphaFoldDB" id="A0A2H0RIK3"/>
<feature type="coiled-coil region" evidence="1">
    <location>
        <begin position="25"/>
        <end position="52"/>
    </location>
</feature>
<feature type="region of interest" description="Disordered" evidence="2">
    <location>
        <begin position="96"/>
        <end position="149"/>
    </location>
</feature>
<dbReference type="Gene3D" id="1.10.287.110">
    <property type="entry name" value="DnaJ domain"/>
    <property type="match status" value="1"/>
</dbReference>
<dbReference type="CDD" id="cd06257">
    <property type="entry name" value="DnaJ"/>
    <property type="match status" value="1"/>
</dbReference>
<keyword evidence="1" id="KW-0175">Coiled coil</keyword>
<comment type="caution">
    <text evidence="3">The sequence shown here is derived from an EMBL/GenBank/DDBJ whole genome shotgun (WGS) entry which is preliminary data.</text>
</comment>
<evidence type="ECO:0008006" key="5">
    <source>
        <dbReference type="Google" id="ProtNLM"/>
    </source>
</evidence>
<protein>
    <recommendedName>
        <fullName evidence="5">J domain-containing protein</fullName>
    </recommendedName>
</protein>
<dbReference type="InterPro" id="IPR036869">
    <property type="entry name" value="J_dom_sf"/>
</dbReference>
<evidence type="ECO:0000256" key="2">
    <source>
        <dbReference type="SAM" id="MobiDB-lite"/>
    </source>
</evidence>
<evidence type="ECO:0000313" key="4">
    <source>
        <dbReference type="Proteomes" id="UP000230833"/>
    </source>
</evidence>
<gene>
    <name evidence="3" type="ORF">COV07_04250</name>
</gene>
<dbReference type="Proteomes" id="UP000230833">
    <property type="component" value="Unassembled WGS sequence"/>
</dbReference>
<evidence type="ECO:0000256" key="1">
    <source>
        <dbReference type="SAM" id="Coils"/>
    </source>
</evidence>